<feature type="transmembrane region" description="Helical" evidence="1">
    <location>
        <begin position="44"/>
        <end position="64"/>
    </location>
</feature>
<name>A0A7S7LJE2_CRYPV</name>
<gene>
    <name evidence="2" type="ORF">CPATCC_000050</name>
</gene>
<dbReference type="VEuPathDB" id="CryptoDB:CPATCC_0035850"/>
<reference evidence="2 3" key="1">
    <citation type="submission" date="2019-09" db="EMBL/GenBank/DDBJ databases">
        <title>Consistent, comparative and evidence-based genome assembly and annotation for Cryptosporidium parvum, C. hominis and C. tyzzeri.</title>
        <authorList>
            <person name="Baptista R.P."/>
            <person name="Li Y."/>
            <person name="Sateriale A."/>
            <person name="Ansell B."/>
            <person name="Jex A."/>
            <person name="Sanders M."/>
            <person name="Brooks K."/>
            <person name="Tracey A."/>
            <person name="Berriman M."/>
            <person name="Striepen B."/>
            <person name="Cotton J.A."/>
            <person name="Kissinger J.C."/>
        </authorList>
    </citation>
    <scope>NUCLEOTIDE SEQUENCE [LARGE SCALE GENOMIC DNA]</scope>
    <source>
        <strain evidence="2 3">IOWA-ATCC</strain>
    </source>
</reference>
<proteinExistence type="predicted"/>
<evidence type="ECO:0008006" key="4">
    <source>
        <dbReference type="Google" id="ProtNLM"/>
    </source>
</evidence>
<evidence type="ECO:0000256" key="1">
    <source>
        <dbReference type="SAM" id="Phobius"/>
    </source>
</evidence>
<evidence type="ECO:0000313" key="2">
    <source>
        <dbReference type="EMBL" id="QOY43280.1"/>
    </source>
</evidence>
<keyword evidence="1" id="KW-1133">Transmembrane helix</keyword>
<protein>
    <recommendedName>
        <fullName evidence="4">Transmembrane protein</fullName>
    </recommendedName>
</protein>
<dbReference type="AlphaFoldDB" id="A0A7S7LJE2"/>
<organism evidence="2 3">
    <name type="scientific">Cryptosporidium parvum</name>
    <dbReference type="NCBI Taxonomy" id="5807"/>
    <lineage>
        <taxon>Eukaryota</taxon>
        <taxon>Sar</taxon>
        <taxon>Alveolata</taxon>
        <taxon>Apicomplexa</taxon>
        <taxon>Conoidasida</taxon>
        <taxon>Coccidia</taxon>
        <taxon>Eucoccidiorida</taxon>
        <taxon>Eimeriorina</taxon>
        <taxon>Cryptosporidiidae</taxon>
        <taxon>Cryptosporidium</taxon>
    </lineage>
</organism>
<accession>A0A7S7LJE2</accession>
<sequence length="103" mass="12205">MINILVNILNNIAKYLISIYSFLDFLKIVIQFFATFLFKCYPSLLFFNDIPLLLCVPYVSILYIQEQIANCLSRQHVYLEILCNFIKKKKKYLVVIFIVRKNG</sequence>
<keyword evidence="1" id="KW-0472">Membrane</keyword>
<feature type="transmembrane region" description="Helical" evidence="1">
    <location>
        <begin position="12"/>
        <end position="38"/>
    </location>
</feature>
<evidence type="ECO:0000313" key="3">
    <source>
        <dbReference type="Proteomes" id="UP000593906"/>
    </source>
</evidence>
<dbReference type="EMBL" id="CP044422">
    <property type="protein sequence ID" value="QOY43280.1"/>
    <property type="molecule type" value="Genomic_DNA"/>
</dbReference>
<keyword evidence="1" id="KW-0812">Transmembrane</keyword>
<dbReference type="Proteomes" id="UP000593906">
    <property type="component" value="Chromosome 1"/>
</dbReference>